<dbReference type="GO" id="GO:0008610">
    <property type="term" value="P:lipid biosynthetic process"/>
    <property type="evidence" value="ECO:0007669"/>
    <property type="project" value="InterPro"/>
</dbReference>
<feature type="transmembrane region" description="Helical" evidence="8">
    <location>
        <begin position="77"/>
        <end position="100"/>
    </location>
</feature>
<evidence type="ECO:0000256" key="2">
    <source>
        <dbReference type="ARBA" id="ARBA00022692"/>
    </source>
</evidence>
<sequence length="353" mass="41218">MRDHTARQFPIEAADMPNELMTWLHAFLGNDVDWKQVLLIGMTPVFLIAFAIEYAVMTGRGRREPFRWKEIVANLSLGAGYQVAETVMGLLFTGAIFAWVHRHRLFDVPVNGYTVVPIFVVVEFCYYWFHRTSHRVRWFWAAHVPHHSGEVMNFTTAMRQSLLNAFVGVFVFYLPPVWLGIPPAVVLFLLAVDLAYQYFVHTEAIGRLPRWFEYVFDTPSNHRAHHGRNPRYIDRNYGGVLIIFDRMFGTYVEETEPVDYGITQQIRSYNFLVLNVHEFVDMWRDVFAPGPVMQRVKHLWMPPGWERPGHRPIHTWRVERKREEDAMTPRDAPEEGATATERKIVQAARTRSG</sequence>
<accession>A0A071M9L9</accession>
<dbReference type="PANTHER" id="PTHR21624">
    <property type="entry name" value="STEROL DESATURASE-RELATED PROTEIN"/>
    <property type="match status" value="1"/>
</dbReference>
<feature type="transmembrane region" description="Helical" evidence="8">
    <location>
        <begin position="37"/>
        <end position="56"/>
    </location>
</feature>
<feature type="domain" description="Fatty acid hydroxylase" evidence="9">
    <location>
        <begin position="118"/>
        <end position="250"/>
    </location>
</feature>
<dbReference type="GO" id="GO:0016020">
    <property type="term" value="C:membrane"/>
    <property type="evidence" value="ECO:0007669"/>
    <property type="project" value="GOC"/>
</dbReference>
<keyword evidence="2 8" id="KW-0812">Transmembrane</keyword>
<evidence type="ECO:0000256" key="3">
    <source>
        <dbReference type="ARBA" id="ARBA00022989"/>
    </source>
</evidence>
<evidence type="ECO:0000256" key="4">
    <source>
        <dbReference type="ARBA" id="ARBA00023002"/>
    </source>
</evidence>
<reference evidence="10" key="1">
    <citation type="submission" date="2014-04" db="EMBL/GenBank/DDBJ databases">
        <title>In planta biocontrol of soil-borne Fusarium wilt of banana through a plant endophytic bacterium, Burkholderia cenocepacia 869T2.</title>
        <authorList>
            <person name="Ho Y.-N."/>
            <person name="Chiang H.-M."/>
            <person name="Chao C.-P."/>
            <person name="Su C.-C."/>
            <person name="Hsu H.-F."/>
            <person name="Guo C.-T."/>
            <person name="Hsieh J.-L."/>
            <person name="Huang C.-C."/>
        </authorList>
    </citation>
    <scope>NUCLEOTIDE SEQUENCE [LARGE SCALE GENOMIC DNA]</scope>
    <source>
        <strain evidence="10">869T2</strain>
    </source>
</reference>
<evidence type="ECO:0000256" key="8">
    <source>
        <dbReference type="SAM" id="Phobius"/>
    </source>
</evidence>
<proteinExistence type="predicted"/>
<keyword evidence="5" id="KW-0443">Lipid metabolism</keyword>
<keyword evidence="6 8" id="KW-0472">Membrane</keyword>
<dbReference type="Pfam" id="PF04116">
    <property type="entry name" value="FA_hydroxylase"/>
    <property type="match status" value="1"/>
</dbReference>
<keyword evidence="3 8" id="KW-1133">Transmembrane helix</keyword>
<evidence type="ECO:0000259" key="9">
    <source>
        <dbReference type="Pfam" id="PF04116"/>
    </source>
</evidence>
<evidence type="ECO:0000256" key="6">
    <source>
        <dbReference type="ARBA" id="ARBA00023136"/>
    </source>
</evidence>
<dbReference type="GO" id="GO:0050479">
    <property type="term" value="F:glyceryl-ether monooxygenase activity"/>
    <property type="evidence" value="ECO:0007669"/>
    <property type="project" value="TreeGrafter"/>
</dbReference>
<comment type="subcellular location">
    <subcellularLocation>
        <location evidence="1">Endomembrane system</location>
        <topology evidence="1">Multi-pass membrane protein</topology>
    </subcellularLocation>
</comment>
<evidence type="ECO:0000256" key="5">
    <source>
        <dbReference type="ARBA" id="ARBA00023098"/>
    </source>
</evidence>
<feature type="transmembrane region" description="Helical" evidence="8">
    <location>
        <begin position="112"/>
        <end position="129"/>
    </location>
</feature>
<dbReference type="AlphaFoldDB" id="A0A071M9L9"/>
<dbReference type="InterPro" id="IPR051689">
    <property type="entry name" value="Sterol_desaturase/TMEM195"/>
</dbReference>
<dbReference type="InterPro" id="IPR006694">
    <property type="entry name" value="Fatty_acid_hydroxylase"/>
</dbReference>
<evidence type="ECO:0000313" key="10">
    <source>
        <dbReference type="EMBL" id="KEA57260.1"/>
    </source>
</evidence>
<comment type="caution">
    <text evidence="10">The sequence shown here is derived from an EMBL/GenBank/DDBJ whole genome shotgun (WGS) entry which is preliminary data.</text>
</comment>
<feature type="region of interest" description="Disordered" evidence="7">
    <location>
        <begin position="320"/>
        <end position="353"/>
    </location>
</feature>
<protein>
    <submittedName>
        <fullName evidence="10">Sterol desaturase</fullName>
    </submittedName>
</protein>
<organism evidence="10">
    <name type="scientific">Burkholderia cenocepacia</name>
    <dbReference type="NCBI Taxonomy" id="95486"/>
    <lineage>
        <taxon>Bacteria</taxon>
        <taxon>Pseudomonadati</taxon>
        <taxon>Pseudomonadota</taxon>
        <taxon>Betaproteobacteria</taxon>
        <taxon>Burkholderiales</taxon>
        <taxon>Burkholderiaceae</taxon>
        <taxon>Burkholderia</taxon>
        <taxon>Burkholderia cepacia complex</taxon>
    </lineage>
</organism>
<feature type="compositionally biased region" description="Basic and acidic residues" evidence="7">
    <location>
        <begin position="320"/>
        <end position="333"/>
    </location>
</feature>
<keyword evidence="4" id="KW-0560">Oxidoreductase</keyword>
<dbReference type="GO" id="GO:0012505">
    <property type="term" value="C:endomembrane system"/>
    <property type="evidence" value="ECO:0007669"/>
    <property type="project" value="UniProtKB-SubCell"/>
</dbReference>
<evidence type="ECO:0000256" key="7">
    <source>
        <dbReference type="SAM" id="MobiDB-lite"/>
    </source>
</evidence>
<name>A0A071M9L9_9BURK</name>
<evidence type="ECO:0000256" key="1">
    <source>
        <dbReference type="ARBA" id="ARBA00004127"/>
    </source>
</evidence>
<dbReference type="GO" id="GO:0006643">
    <property type="term" value="P:membrane lipid metabolic process"/>
    <property type="evidence" value="ECO:0007669"/>
    <property type="project" value="TreeGrafter"/>
</dbReference>
<gene>
    <name evidence="10" type="ORF">DT99_22830</name>
</gene>
<dbReference type="PANTHER" id="PTHR21624:SF1">
    <property type="entry name" value="ALKYLGLYCEROL MONOOXYGENASE"/>
    <property type="match status" value="1"/>
</dbReference>
<dbReference type="GO" id="GO:0005506">
    <property type="term" value="F:iron ion binding"/>
    <property type="evidence" value="ECO:0007669"/>
    <property type="project" value="InterPro"/>
</dbReference>
<dbReference type="EMBL" id="JJOA01000020">
    <property type="protein sequence ID" value="KEA57260.1"/>
    <property type="molecule type" value="Genomic_DNA"/>
</dbReference>